<comment type="caution">
    <text evidence="1">The sequence shown here is derived from an EMBL/GenBank/DDBJ whole genome shotgun (WGS) entry which is preliminary data.</text>
</comment>
<reference evidence="1" key="1">
    <citation type="journal article" date="2019" name="Sci. Rep.">
        <title>Draft genome of Tanacetum cinerariifolium, the natural source of mosquito coil.</title>
        <authorList>
            <person name="Yamashiro T."/>
            <person name="Shiraishi A."/>
            <person name="Satake H."/>
            <person name="Nakayama K."/>
        </authorList>
    </citation>
    <scope>NUCLEOTIDE SEQUENCE</scope>
</reference>
<accession>A0A699L3A4</accession>
<sequence length="343" mass="39789">MKRLINSEYRDEIKIAELKQNFNGISIEINKKEKLQQLEQWANLNTYPLKRFNSFCYDDDDDDYTIAVTPSVSTEEPNNSLSMRDEHLDTISATESDEFIKSSVENLISIPSESEGESECDVPAREEFTTFSNILFDADYESDSSDDQSCSNEDVLEKIFLNPLFEDEIIPMKINQHHRNVESNIIESLRTHDSSLIISSNIDSLLDEFADEPALLKSIPPKLMRLIVILRKTFILSRDCCMINHLLVLWKNLFLTILMLKLNISLHLLSPLRIVTLLWNKLIYPLHRITQCRWELRTMTMILKGISSSLKTCLAMIPFYFLKKSHSILILLRSLVLLQNHQM</sequence>
<dbReference type="EMBL" id="BKCJ010583913">
    <property type="protein sequence ID" value="GFB24451.1"/>
    <property type="molecule type" value="Genomic_DNA"/>
</dbReference>
<name>A0A699L3A4_TANCI</name>
<proteinExistence type="predicted"/>
<dbReference type="AlphaFoldDB" id="A0A699L3A4"/>
<organism evidence="1">
    <name type="scientific">Tanacetum cinerariifolium</name>
    <name type="common">Dalmatian daisy</name>
    <name type="synonym">Chrysanthemum cinerariifolium</name>
    <dbReference type="NCBI Taxonomy" id="118510"/>
    <lineage>
        <taxon>Eukaryota</taxon>
        <taxon>Viridiplantae</taxon>
        <taxon>Streptophyta</taxon>
        <taxon>Embryophyta</taxon>
        <taxon>Tracheophyta</taxon>
        <taxon>Spermatophyta</taxon>
        <taxon>Magnoliopsida</taxon>
        <taxon>eudicotyledons</taxon>
        <taxon>Gunneridae</taxon>
        <taxon>Pentapetalae</taxon>
        <taxon>asterids</taxon>
        <taxon>campanulids</taxon>
        <taxon>Asterales</taxon>
        <taxon>Asteraceae</taxon>
        <taxon>Asteroideae</taxon>
        <taxon>Anthemideae</taxon>
        <taxon>Anthemidinae</taxon>
        <taxon>Tanacetum</taxon>
    </lineage>
</organism>
<evidence type="ECO:0000313" key="1">
    <source>
        <dbReference type="EMBL" id="GFB24451.1"/>
    </source>
</evidence>
<gene>
    <name evidence="1" type="ORF">Tci_696422</name>
</gene>
<protein>
    <submittedName>
        <fullName evidence="1">Uncharacterized protein</fullName>
    </submittedName>
</protein>
<feature type="non-terminal residue" evidence="1">
    <location>
        <position position="343"/>
    </location>
</feature>